<evidence type="ECO:0000313" key="3">
    <source>
        <dbReference type="Proteomes" id="UP000424462"/>
    </source>
</evidence>
<name>A0A6B8VSV7_9CORY</name>
<dbReference type="KEGG" id="cok:COCCU_13960"/>
<proteinExistence type="predicted"/>
<evidence type="ECO:0000313" key="2">
    <source>
        <dbReference type="EMBL" id="QGU08682.1"/>
    </source>
</evidence>
<keyword evidence="3" id="KW-1185">Reference proteome</keyword>
<dbReference type="Proteomes" id="UP000424462">
    <property type="component" value="Chromosome"/>
</dbReference>
<dbReference type="InterPro" id="IPR025962">
    <property type="entry name" value="SdpI/YhfL"/>
</dbReference>
<keyword evidence="1" id="KW-1133">Transmembrane helix</keyword>
<evidence type="ECO:0008006" key="4">
    <source>
        <dbReference type="Google" id="ProtNLM"/>
    </source>
</evidence>
<dbReference type="AlphaFoldDB" id="A0A6B8VSV7"/>
<reference evidence="2 3" key="1">
    <citation type="submission" date="2019-11" db="EMBL/GenBank/DDBJ databases">
        <title>Complete genome sequence of Corynebacterium kalinowskii 1959, a novel Corynebacterium species isolated from soil of a small paddock in Vilsendorf, Germany.</title>
        <authorList>
            <person name="Schaffert L."/>
            <person name="Ruwe M."/>
            <person name="Milse J."/>
            <person name="Hanuschka K."/>
            <person name="Ortseifen V."/>
            <person name="Droste J."/>
            <person name="Brandt D."/>
            <person name="Schlueter L."/>
            <person name="Kutter Y."/>
            <person name="Vinke S."/>
            <person name="Viehoefer P."/>
            <person name="Jacob L."/>
            <person name="Luebke N.-C."/>
            <person name="Schulte-Berndt E."/>
            <person name="Hain C."/>
            <person name="Linder M."/>
            <person name="Schmidt P."/>
            <person name="Wollenschlaeger L."/>
            <person name="Luttermann T."/>
            <person name="Thieme E."/>
            <person name="Hassa J."/>
            <person name="Haak M."/>
            <person name="Wittchen M."/>
            <person name="Mentz A."/>
            <person name="Persicke M."/>
            <person name="Busche T."/>
            <person name="Ruckert C."/>
        </authorList>
    </citation>
    <scope>NUCLEOTIDE SEQUENCE [LARGE SCALE GENOMIC DNA]</scope>
    <source>
        <strain evidence="2 3">2039</strain>
    </source>
</reference>
<accession>A0A6B8VSV7</accession>
<organism evidence="2 3">
    <name type="scientific">Corynebacterium occultum</name>
    <dbReference type="NCBI Taxonomy" id="2675219"/>
    <lineage>
        <taxon>Bacteria</taxon>
        <taxon>Bacillati</taxon>
        <taxon>Actinomycetota</taxon>
        <taxon>Actinomycetes</taxon>
        <taxon>Mycobacteriales</taxon>
        <taxon>Corynebacteriaceae</taxon>
        <taxon>Corynebacterium</taxon>
    </lineage>
</organism>
<gene>
    <name evidence="2" type="ORF">COCCU_13960</name>
</gene>
<evidence type="ECO:0000256" key="1">
    <source>
        <dbReference type="SAM" id="Phobius"/>
    </source>
</evidence>
<feature type="transmembrane region" description="Helical" evidence="1">
    <location>
        <begin position="47"/>
        <end position="72"/>
    </location>
</feature>
<dbReference type="Pfam" id="PF13630">
    <property type="entry name" value="SdpI"/>
    <property type="match status" value="1"/>
</dbReference>
<keyword evidence="1" id="KW-0812">Transmembrane</keyword>
<feature type="transmembrane region" description="Helical" evidence="1">
    <location>
        <begin position="79"/>
        <end position="99"/>
    </location>
</feature>
<sequence length="158" mass="16009" precursor="true">MNVLIGVVLLVLALVLLTVGVMAASRRLPGNKVIGLRVPEVRKSREIWNSAHAVAGPLWIFGGVALVFGGLISFVASGWVWILPAVALVIGIIALASGANVGARAATLLDAQNQEDDGCSSCSTDGGCGCGGHDEAPAPAVDLEAVRRAADASNSGNN</sequence>
<protein>
    <recommendedName>
        <fullName evidence="4">SdpI/YhfL protein family protein</fullName>
    </recommendedName>
</protein>
<dbReference type="EMBL" id="CP046455">
    <property type="protein sequence ID" value="QGU08682.1"/>
    <property type="molecule type" value="Genomic_DNA"/>
</dbReference>
<dbReference type="RefSeq" id="WP_156232377.1">
    <property type="nucleotide sequence ID" value="NZ_CP046455.1"/>
</dbReference>
<keyword evidence="1" id="KW-0472">Membrane</keyword>